<comment type="caution">
    <text evidence="7">The sequence shown here is derived from an EMBL/GenBank/DDBJ whole genome shotgun (WGS) entry which is preliminary data.</text>
</comment>
<dbReference type="InterPro" id="IPR001647">
    <property type="entry name" value="HTH_TetR"/>
</dbReference>
<evidence type="ECO:0000256" key="5">
    <source>
        <dbReference type="SAM" id="MobiDB-lite"/>
    </source>
</evidence>
<evidence type="ECO:0000256" key="2">
    <source>
        <dbReference type="ARBA" id="ARBA00023125"/>
    </source>
</evidence>
<dbReference type="PANTHER" id="PTHR30055">
    <property type="entry name" value="HTH-TYPE TRANSCRIPTIONAL REGULATOR RUTR"/>
    <property type="match status" value="1"/>
</dbReference>
<dbReference type="SUPFAM" id="SSF46689">
    <property type="entry name" value="Homeodomain-like"/>
    <property type="match status" value="1"/>
</dbReference>
<accession>A0ABS5L827</accession>
<evidence type="ECO:0000256" key="3">
    <source>
        <dbReference type="ARBA" id="ARBA00023163"/>
    </source>
</evidence>
<keyword evidence="8" id="KW-1185">Reference proteome</keyword>
<organism evidence="7 8">
    <name type="scientific">Catenulispora pinistramenti</name>
    <dbReference type="NCBI Taxonomy" id="2705254"/>
    <lineage>
        <taxon>Bacteria</taxon>
        <taxon>Bacillati</taxon>
        <taxon>Actinomycetota</taxon>
        <taxon>Actinomycetes</taxon>
        <taxon>Catenulisporales</taxon>
        <taxon>Catenulisporaceae</taxon>
        <taxon>Catenulispora</taxon>
    </lineage>
</organism>
<dbReference type="InterPro" id="IPR050109">
    <property type="entry name" value="HTH-type_TetR-like_transc_reg"/>
</dbReference>
<dbReference type="EMBL" id="JAAFYZ010000384">
    <property type="protein sequence ID" value="MBS2554488.1"/>
    <property type="molecule type" value="Genomic_DNA"/>
</dbReference>
<dbReference type="PANTHER" id="PTHR30055:SF234">
    <property type="entry name" value="HTH-TYPE TRANSCRIPTIONAL REGULATOR BETI"/>
    <property type="match status" value="1"/>
</dbReference>
<dbReference type="PROSITE" id="PS50977">
    <property type="entry name" value="HTH_TETR_2"/>
    <property type="match status" value="1"/>
</dbReference>
<dbReference type="PRINTS" id="PR00455">
    <property type="entry name" value="HTHTETR"/>
</dbReference>
<evidence type="ECO:0000313" key="7">
    <source>
        <dbReference type="EMBL" id="MBS2554488.1"/>
    </source>
</evidence>
<dbReference type="Gene3D" id="1.10.357.10">
    <property type="entry name" value="Tetracycline Repressor, domain 2"/>
    <property type="match status" value="1"/>
</dbReference>
<reference evidence="7 8" key="1">
    <citation type="submission" date="2020-02" db="EMBL/GenBank/DDBJ databases">
        <title>Acidophilic actinobacteria isolated from forest soil.</title>
        <authorList>
            <person name="Golinska P."/>
        </authorList>
    </citation>
    <scope>NUCLEOTIDE SEQUENCE [LARGE SCALE GENOMIC DNA]</scope>
    <source>
        <strain evidence="7 8">NL8</strain>
    </source>
</reference>
<feature type="domain" description="HTH tetR-type" evidence="6">
    <location>
        <begin position="31"/>
        <end position="91"/>
    </location>
</feature>
<gene>
    <name evidence="7" type="ORF">KGQ19_47305</name>
</gene>
<keyword evidence="2 4" id="KW-0238">DNA-binding</keyword>
<evidence type="ECO:0000256" key="1">
    <source>
        <dbReference type="ARBA" id="ARBA00023015"/>
    </source>
</evidence>
<protein>
    <submittedName>
        <fullName evidence="7">TetR/AcrR family transcriptional regulator</fullName>
    </submittedName>
</protein>
<keyword evidence="1" id="KW-0805">Transcription regulation</keyword>
<feature type="DNA-binding region" description="H-T-H motif" evidence="4">
    <location>
        <begin position="54"/>
        <end position="73"/>
    </location>
</feature>
<dbReference type="InterPro" id="IPR009057">
    <property type="entry name" value="Homeodomain-like_sf"/>
</dbReference>
<keyword evidence="3" id="KW-0804">Transcription</keyword>
<dbReference type="Gene3D" id="1.10.10.60">
    <property type="entry name" value="Homeodomain-like"/>
    <property type="match status" value="1"/>
</dbReference>
<proteinExistence type="predicted"/>
<name>A0ABS5L827_9ACTN</name>
<dbReference type="Proteomes" id="UP000730482">
    <property type="component" value="Unassembled WGS sequence"/>
</dbReference>
<evidence type="ECO:0000259" key="6">
    <source>
        <dbReference type="PROSITE" id="PS50977"/>
    </source>
</evidence>
<evidence type="ECO:0000313" key="8">
    <source>
        <dbReference type="Proteomes" id="UP000730482"/>
    </source>
</evidence>
<dbReference type="RefSeq" id="WP_212021976.1">
    <property type="nucleotide sequence ID" value="NZ_JAAFYZ010000384.1"/>
</dbReference>
<dbReference type="Pfam" id="PF00440">
    <property type="entry name" value="TetR_N"/>
    <property type="match status" value="1"/>
</dbReference>
<evidence type="ECO:0000256" key="4">
    <source>
        <dbReference type="PROSITE-ProRule" id="PRU00335"/>
    </source>
</evidence>
<sequence>MDTGRGPSQDGKPAAPQSDPPQQGLRERKKQRTRMAIYEAAMALFAERGYDHVTMAEIARAADVAPATVFTHYASKEDLVYELRHVANDRLRVALGSRAAEVGVLTAVKEWQLAMYEYYVESPEKVKRSRTFALLLRESPTLWTRSVGFVYERQKLLTELMLEHYPQTDPFLLEVAAAQIAGAVQASQGRYQGDLAAGMDRTEILARAAERAEQAFEQLARGLGDVL</sequence>
<feature type="region of interest" description="Disordered" evidence="5">
    <location>
        <begin position="1"/>
        <end position="31"/>
    </location>
</feature>